<keyword evidence="4" id="KW-0234">DNA repair</keyword>
<dbReference type="Gene3D" id="1.10.340.30">
    <property type="entry name" value="Hypothetical protein, domain 2"/>
    <property type="match status" value="1"/>
</dbReference>
<dbReference type="SUPFAM" id="SSF48150">
    <property type="entry name" value="DNA-glycosylase"/>
    <property type="match status" value="1"/>
</dbReference>
<dbReference type="EC" id="3.2.2.21" evidence="2"/>
<comment type="catalytic activity">
    <reaction evidence="1">
        <text>Hydrolysis of alkylated DNA, releasing 3-methyladenine, 3-methylguanine, 7-methylguanine and 7-methyladenine.</text>
        <dbReference type="EC" id="3.2.2.21"/>
    </reaction>
</comment>
<dbReference type="InterPro" id="IPR051912">
    <property type="entry name" value="Alkylbase_DNA_Glycosylase/TA"/>
</dbReference>
<name>A0ABW0YSA3_9BACI</name>
<dbReference type="InterPro" id="IPR003265">
    <property type="entry name" value="HhH-GPD_domain"/>
</dbReference>
<dbReference type="EMBL" id="JBHSOZ010000004">
    <property type="protein sequence ID" value="MFC5713249.1"/>
    <property type="molecule type" value="Genomic_DNA"/>
</dbReference>
<evidence type="ECO:0000256" key="3">
    <source>
        <dbReference type="ARBA" id="ARBA00022763"/>
    </source>
</evidence>
<evidence type="ECO:0000259" key="5">
    <source>
        <dbReference type="SMART" id="SM00478"/>
    </source>
</evidence>
<dbReference type="InterPro" id="IPR011257">
    <property type="entry name" value="DNA_glycosylase"/>
</dbReference>
<dbReference type="Proteomes" id="UP001596142">
    <property type="component" value="Unassembled WGS sequence"/>
</dbReference>
<reference evidence="7" key="1">
    <citation type="journal article" date="2019" name="Int. J. Syst. Evol. Microbiol.">
        <title>The Global Catalogue of Microorganisms (GCM) 10K type strain sequencing project: providing services to taxonomists for standard genome sequencing and annotation.</title>
        <authorList>
            <consortium name="The Broad Institute Genomics Platform"/>
            <consortium name="The Broad Institute Genome Sequencing Center for Infectious Disease"/>
            <person name="Wu L."/>
            <person name="Ma J."/>
        </authorList>
    </citation>
    <scope>NUCLEOTIDE SEQUENCE [LARGE SCALE GENOMIC DNA]</scope>
    <source>
        <strain evidence="7">CECT 7184</strain>
    </source>
</reference>
<dbReference type="Pfam" id="PF00730">
    <property type="entry name" value="HhH-GPD"/>
    <property type="match status" value="1"/>
</dbReference>
<accession>A0ABW0YSA3</accession>
<protein>
    <recommendedName>
        <fullName evidence="2">DNA-3-methyladenine glycosylase II</fullName>
        <ecNumber evidence="2">3.2.2.21</ecNumber>
    </recommendedName>
</protein>
<dbReference type="PANTHER" id="PTHR43003">
    <property type="entry name" value="DNA-3-METHYLADENINE GLYCOSYLASE"/>
    <property type="match status" value="1"/>
</dbReference>
<dbReference type="Gene3D" id="1.10.1670.40">
    <property type="match status" value="1"/>
</dbReference>
<evidence type="ECO:0000313" key="6">
    <source>
        <dbReference type="EMBL" id="MFC5713249.1"/>
    </source>
</evidence>
<dbReference type="SMART" id="SM00478">
    <property type="entry name" value="ENDO3c"/>
    <property type="match status" value="1"/>
</dbReference>
<sequence length="293" mass="33311">MWKEEIMLPAPISVPVMLKRLHVDPVHSVDEEKRTVRVPIEKGHAKESLLVHFVSDDKVAVKGSQIEKEVALPHLNNIFLWHRDAGEISAFLKSTMLDPIVERFKGVPLVCDFDLYGCLIKTIIHQQLNMTFAYQLSSRFVFQFGEKVNGAWFYPSPEMIAELETEDLTCLQFSRRKAEYVIDTSRLIADGKLDLEGLRAKEDNEIISILTAIRGVGPWTAECFLLFGLGRADLLPAADIGIQNALKKLLELPNKPSKEEVIEWSAAWSPYKSYAALYLWLSIENESRVKINE</sequence>
<keyword evidence="3" id="KW-0227">DNA damage</keyword>
<feature type="domain" description="HhH-GPD" evidence="5">
    <location>
        <begin position="124"/>
        <end position="284"/>
    </location>
</feature>
<dbReference type="CDD" id="cd00056">
    <property type="entry name" value="ENDO3c"/>
    <property type="match status" value="1"/>
</dbReference>
<evidence type="ECO:0000256" key="4">
    <source>
        <dbReference type="ARBA" id="ARBA00023204"/>
    </source>
</evidence>
<evidence type="ECO:0000313" key="7">
    <source>
        <dbReference type="Proteomes" id="UP001596142"/>
    </source>
</evidence>
<evidence type="ECO:0000256" key="2">
    <source>
        <dbReference type="ARBA" id="ARBA00012000"/>
    </source>
</evidence>
<keyword evidence="7" id="KW-1185">Reference proteome</keyword>
<organism evidence="6 7">
    <name type="scientific">Thalassorhabdus alkalitolerans</name>
    <dbReference type="NCBI Taxonomy" id="2282697"/>
    <lineage>
        <taxon>Bacteria</taxon>
        <taxon>Bacillati</taxon>
        <taxon>Bacillota</taxon>
        <taxon>Bacilli</taxon>
        <taxon>Bacillales</taxon>
        <taxon>Bacillaceae</taxon>
        <taxon>Thalassorhabdus</taxon>
    </lineage>
</organism>
<evidence type="ECO:0000256" key="1">
    <source>
        <dbReference type="ARBA" id="ARBA00000086"/>
    </source>
</evidence>
<comment type="caution">
    <text evidence="6">The sequence shown here is derived from an EMBL/GenBank/DDBJ whole genome shotgun (WGS) entry which is preliminary data.</text>
</comment>
<gene>
    <name evidence="6" type="ORF">ACFPU1_10665</name>
</gene>
<dbReference type="RefSeq" id="WP_385940853.1">
    <property type="nucleotide sequence ID" value="NZ_JBHSOZ010000004.1"/>
</dbReference>
<proteinExistence type="predicted"/>
<dbReference type="PANTHER" id="PTHR43003:SF5">
    <property type="entry name" value="DNA-3-METHYLADENINE GLYCOSYLASE"/>
    <property type="match status" value="1"/>
</dbReference>